<dbReference type="InterPro" id="IPR052169">
    <property type="entry name" value="CW_Biosynth-Accessory"/>
</dbReference>
<dbReference type="Proteomes" id="UP001500729">
    <property type="component" value="Unassembled WGS sequence"/>
</dbReference>
<dbReference type="PANTHER" id="PTHR33393:SF11">
    <property type="entry name" value="POLYGLUTAMINE SYNTHESIS ACCESSORY PROTEIN RV0574C-RELATED"/>
    <property type="match status" value="1"/>
</dbReference>
<evidence type="ECO:0000313" key="3">
    <source>
        <dbReference type="EMBL" id="GAA0514649.1"/>
    </source>
</evidence>
<proteinExistence type="inferred from homology"/>
<organism evidence="3 4">
    <name type="scientific">Saccharopolyspora erythraea</name>
    <name type="common">Streptomyces erythraeus</name>
    <dbReference type="NCBI Taxonomy" id="1836"/>
    <lineage>
        <taxon>Bacteria</taxon>
        <taxon>Bacillati</taxon>
        <taxon>Actinomycetota</taxon>
        <taxon>Actinomycetes</taxon>
        <taxon>Pseudonocardiales</taxon>
        <taxon>Pseudonocardiaceae</taxon>
        <taxon>Saccharopolyspora</taxon>
    </lineage>
</organism>
<dbReference type="InterPro" id="IPR019079">
    <property type="entry name" value="Capsule_synth_CapA"/>
</dbReference>
<dbReference type="InterPro" id="IPR029052">
    <property type="entry name" value="Metallo-depent_PP-like"/>
</dbReference>
<comment type="similarity">
    <text evidence="1">Belongs to the CapA family.</text>
</comment>
<comment type="caution">
    <text evidence="3">The sequence shown here is derived from an EMBL/GenBank/DDBJ whole genome shotgun (WGS) entry which is preliminary data.</text>
</comment>
<dbReference type="Pfam" id="PF09587">
    <property type="entry name" value="PGA_cap"/>
    <property type="match status" value="1"/>
</dbReference>
<evidence type="ECO:0000313" key="4">
    <source>
        <dbReference type="Proteomes" id="UP001500729"/>
    </source>
</evidence>
<protein>
    <submittedName>
        <fullName evidence="3">CapA family protein</fullName>
    </submittedName>
</protein>
<dbReference type="CDD" id="cd07381">
    <property type="entry name" value="MPP_CapA"/>
    <property type="match status" value="1"/>
</dbReference>
<feature type="domain" description="Capsule synthesis protein CapA" evidence="2">
    <location>
        <begin position="5"/>
        <end position="286"/>
    </location>
</feature>
<evidence type="ECO:0000259" key="2">
    <source>
        <dbReference type="SMART" id="SM00854"/>
    </source>
</evidence>
<sequence length="367" mass="39658">MGQVTLFLCGDVMPGRGVDQILPHPGDPRLRERGVHDARRYVAEAESVNGPIDRPVGYSWPWGSALREIAAVSPDARLINLECAVTRCGEFAAGKGVHYRMNPDNIGVLSAGGPDVCALANNHLLDFGRRGLTDTLDELTAAGLGWAGAGRDAAEARRPAIVPISGGGRVVVVSAGAETSGIPASWAATPERPGVNRLPDLTEATADVLAERARAVTLPGDVVVVSIHWGPNWGYRVSGEESAFAHRLVDGGIDVVHGHSSHHPRPIEVYRNRLVLYGCGDFIDDYEGIAGYESYRDDLRLLYFATIDAATGELAELRMAPMRARRMRLRPASHEDARWLRSTLSRVSRPFGTRVELRPDGVLVAGW</sequence>
<dbReference type="EMBL" id="BAAAGS010000005">
    <property type="protein sequence ID" value="GAA0514649.1"/>
    <property type="molecule type" value="Genomic_DNA"/>
</dbReference>
<gene>
    <name evidence="3" type="ORF">GCM10009533_12000</name>
</gene>
<dbReference type="PANTHER" id="PTHR33393">
    <property type="entry name" value="POLYGLUTAMINE SYNTHESIS ACCESSORY PROTEIN RV0574C-RELATED"/>
    <property type="match status" value="1"/>
</dbReference>
<evidence type="ECO:0000256" key="1">
    <source>
        <dbReference type="ARBA" id="ARBA00005662"/>
    </source>
</evidence>
<keyword evidence="4" id="KW-1185">Reference proteome</keyword>
<dbReference type="SMART" id="SM00854">
    <property type="entry name" value="PGA_cap"/>
    <property type="match status" value="1"/>
</dbReference>
<dbReference type="RefSeq" id="WP_009946286.1">
    <property type="nucleotide sequence ID" value="NZ_BAAAGS010000005.1"/>
</dbReference>
<accession>A0ABN1CAB8</accession>
<name>A0ABN1CAB8_SACER</name>
<dbReference type="SUPFAM" id="SSF56300">
    <property type="entry name" value="Metallo-dependent phosphatases"/>
    <property type="match status" value="1"/>
</dbReference>
<dbReference type="Gene3D" id="3.60.21.10">
    <property type="match status" value="1"/>
</dbReference>
<reference evidence="3 4" key="1">
    <citation type="journal article" date="2019" name="Int. J. Syst. Evol. Microbiol.">
        <title>The Global Catalogue of Microorganisms (GCM) 10K type strain sequencing project: providing services to taxonomists for standard genome sequencing and annotation.</title>
        <authorList>
            <consortium name="The Broad Institute Genomics Platform"/>
            <consortium name="The Broad Institute Genome Sequencing Center for Infectious Disease"/>
            <person name="Wu L."/>
            <person name="Ma J."/>
        </authorList>
    </citation>
    <scope>NUCLEOTIDE SEQUENCE [LARGE SCALE GENOMIC DNA]</scope>
    <source>
        <strain evidence="3 4">JCM 10303</strain>
    </source>
</reference>